<dbReference type="RefSeq" id="WP_132175454.1">
    <property type="nucleotide sequence ID" value="NZ_SMKX01000158.1"/>
</dbReference>
<feature type="region of interest" description="Disordered" evidence="1">
    <location>
        <begin position="329"/>
        <end position="350"/>
    </location>
</feature>
<name>A0A4R4YPP3_9ACTN</name>
<keyword evidence="2" id="KW-1133">Transmembrane helix</keyword>
<evidence type="ECO:0000256" key="1">
    <source>
        <dbReference type="SAM" id="MobiDB-lite"/>
    </source>
</evidence>
<feature type="transmembrane region" description="Helical" evidence="2">
    <location>
        <begin position="12"/>
        <end position="30"/>
    </location>
</feature>
<keyword evidence="4" id="KW-1185">Reference proteome</keyword>
<evidence type="ECO:0000313" key="3">
    <source>
        <dbReference type="EMBL" id="TDD47125.1"/>
    </source>
</evidence>
<accession>A0A4R4YPP3</accession>
<dbReference type="AlphaFoldDB" id="A0A4R4YPP3"/>
<comment type="caution">
    <text evidence="3">The sequence shown here is derived from an EMBL/GenBank/DDBJ whole genome shotgun (WGS) entry which is preliminary data.</text>
</comment>
<protein>
    <submittedName>
        <fullName evidence="3">Uncharacterized protein</fullName>
    </submittedName>
</protein>
<proteinExistence type="predicted"/>
<keyword evidence="2" id="KW-0472">Membrane</keyword>
<sequence length="350" mass="37870">MTGFGSSGVRAFLGYVGVGLLVIILVNLLVRKLGGWKRLGRWIKRETKRTVHAFVEPIAARRRYRRRLRLLTQVLRDHTAWTAAEQVIVAADNLAPGSAPYAVALTKKRVGVLVAGPEADDSLPAPWQHDDQDPRLWWIDRDHLPESTGRQTETPLLVCLGTDNGGTAVLMIDILSGPRTLSVYGVDRIARPVVQAIAAQLDVRLPVGAIEVADGIHSRHDGLPFAEALVRLGAWFVVGAEPLQQPLPVGRRLLTLGPSRGSCRLIEALPDHTLRLHGAAEWLRIDPLPLARAVARSIRRLPPHDFGTETNTLAAGPLDDLDDLSLPDGPIGVSAAGGAGEPTRKAASWS</sequence>
<organism evidence="3 4">
    <name type="scientific">Kribbella antibiotica</name>
    <dbReference type="NCBI Taxonomy" id="190195"/>
    <lineage>
        <taxon>Bacteria</taxon>
        <taxon>Bacillati</taxon>
        <taxon>Actinomycetota</taxon>
        <taxon>Actinomycetes</taxon>
        <taxon>Propionibacteriales</taxon>
        <taxon>Kribbellaceae</taxon>
        <taxon>Kribbella</taxon>
    </lineage>
</organism>
<reference evidence="3 4" key="1">
    <citation type="submission" date="2019-03" db="EMBL/GenBank/DDBJ databases">
        <title>Draft genome sequences of novel Actinobacteria.</title>
        <authorList>
            <person name="Sahin N."/>
            <person name="Ay H."/>
            <person name="Saygin H."/>
        </authorList>
    </citation>
    <scope>NUCLEOTIDE SEQUENCE [LARGE SCALE GENOMIC DNA]</scope>
    <source>
        <strain evidence="3 4">JCM 13523</strain>
    </source>
</reference>
<dbReference type="Proteomes" id="UP000295124">
    <property type="component" value="Unassembled WGS sequence"/>
</dbReference>
<keyword evidence="2" id="KW-0812">Transmembrane</keyword>
<gene>
    <name evidence="3" type="ORF">E1263_35230</name>
</gene>
<evidence type="ECO:0000256" key="2">
    <source>
        <dbReference type="SAM" id="Phobius"/>
    </source>
</evidence>
<dbReference type="EMBL" id="SMKX01000158">
    <property type="protein sequence ID" value="TDD47125.1"/>
    <property type="molecule type" value="Genomic_DNA"/>
</dbReference>
<evidence type="ECO:0000313" key="4">
    <source>
        <dbReference type="Proteomes" id="UP000295124"/>
    </source>
</evidence>
<dbReference type="OrthoDB" id="3382127at2"/>